<name>A0AAV7UIK1_PLEWA</name>
<reference evidence="2" key="1">
    <citation type="journal article" date="2022" name="bioRxiv">
        <title>Sequencing and chromosome-scale assembly of the giantPleurodeles waltlgenome.</title>
        <authorList>
            <person name="Brown T."/>
            <person name="Elewa A."/>
            <person name="Iarovenko S."/>
            <person name="Subramanian E."/>
            <person name="Araus A.J."/>
            <person name="Petzold A."/>
            <person name="Susuki M."/>
            <person name="Suzuki K.-i.T."/>
            <person name="Hayashi T."/>
            <person name="Toyoda A."/>
            <person name="Oliveira C."/>
            <person name="Osipova E."/>
            <person name="Leigh N.D."/>
            <person name="Simon A."/>
            <person name="Yun M.H."/>
        </authorList>
    </citation>
    <scope>NUCLEOTIDE SEQUENCE</scope>
    <source>
        <strain evidence="2">20211129_DDA</strain>
        <tissue evidence="2">Liver</tissue>
    </source>
</reference>
<gene>
    <name evidence="2" type="ORF">NDU88_005627</name>
</gene>
<dbReference type="EMBL" id="JANPWB010000005">
    <property type="protein sequence ID" value="KAJ1188870.1"/>
    <property type="molecule type" value="Genomic_DNA"/>
</dbReference>
<organism evidence="2 3">
    <name type="scientific">Pleurodeles waltl</name>
    <name type="common">Iberian ribbed newt</name>
    <dbReference type="NCBI Taxonomy" id="8319"/>
    <lineage>
        <taxon>Eukaryota</taxon>
        <taxon>Metazoa</taxon>
        <taxon>Chordata</taxon>
        <taxon>Craniata</taxon>
        <taxon>Vertebrata</taxon>
        <taxon>Euteleostomi</taxon>
        <taxon>Amphibia</taxon>
        <taxon>Batrachia</taxon>
        <taxon>Caudata</taxon>
        <taxon>Salamandroidea</taxon>
        <taxon>Salamandridae</taxon>
        <taxon>Pleurodelinae</taxon>
        <taxon>Pleurodeles</taxon>
    </lineage>
</organism>
<evidence type="ECO:0000313" key="3">
    <source>
        <dbReference type="Proteomes" id="UP001066276"/>
    </source>
</evidence>
<sequence>MEADKRMESQNTPKVGGGVGEQDVFAKQGILAKVTTVEHVRWLRVPNHEPPGLYLLPNQFGRPGPQACALANIPMTLVGKLKFSPNQSQCINLLKGSLHLEAQHALYVALVI</sequence>
<dbReference type="Proteomes" id="UP001066276">
    <property type="component" value="Chromosome 3_1"/>
</dbReference>
<accession>A0AAV7UIK1</accession>
<protein>
    <submittedName>
        <fullName evidence="2">Uncharacterized protein</fullName>
    </submittedName>
</protein>
<feature type="region of interest" description="Disordered" evidence="1">
    <location>
        <begin position="1"/>
        <end position="20"/>
    </location>
</feature>
<proteinExistence type="predicted"/>
<keyword evidence="3" id="KW-1185">Reference proteome</keyword>
<dbReference type="AlphaFoldDB" id="A0AAV7UIK1"/>
<comment type="caution">
    <text evidence="2">The sequence shown here is derived from an EMBL/GenBank/DDBJ whole genome shotgun (WGS) entry which is preliminary data.</text>
</comment>
<evidence type="ECO:0000256" key="1">
    <source>
        <dbReference type="SAM" id="MobiDB-lite"/>
    </source>
</evidence>
<evidence type="ECO:0000313" key="2">
    <source>
        <dbReference type="EMBL" id="KAJ1188870.1"/>
    </source>
</evidence>